<evidence type="ECO:0000313" key="2">
    <source>
        <dbReference type="EMBL" id="KAK3693343.1"/>
    </source>
</evidence>
<reference evidence="2" key="2">
    <citation type="submission" date="2023-06" db="EMBL/GenBank/DDBJ databases">
        <authorList>
            <consortium name="Lawrence Berkeley National Laboratory"/>
            <person name="Haridas S."/>
            <person name="Hensen N."/>
            <person name="Bonometti L."/>
            <person name="Westerberg I."/>
            <person name="Brannstrom I.O."/>
            <person name="Guillou S."/>
            <person name="Cros-Aarteil S."/>
            <person name="Calhoun S."/>
            <person name="Kuo A."/>
            <person name="Mondo S."/>
            <person name="Pangilinan J."/>
            <person name="Riley R."/>
            <person name="Labutti K."/>
            <person name="Andreopoulos B."/>
            <person name="Lipzen A."/>
            <person name="Chen C."/>
            <person name="Yanf M."/>
            <person name="Daum C."/>
            <person name="Ng V."/>
            <person name="Clum A."/>
            <person name="Steindorff A."/>
            <person name="Ohm R."/>
            <person name="Martin F."/>
            <person name="Silar P."/>
            <person name="Natvig D."/>
            <person name="Lalanne C."/>
            <person name="Gautier V."/>
            <person name="Ament-Velasquez S.L."/>
            <person name="Kruys A."/>
            <person name="Hutchinson M.I."/>
            <person name="Powell A.J."/>
            <person name="Barry K."/>
            <person name="Miller A.N."/>
            <person name="Grigoriev I.V."/>
            <person name="Debuchy R."/>
            <person name="Gladieux P."/>
            <person name="Thoren M.H."/>
            <person name="Johannesson H."/>
        </authorList>
    </citation>
    <scope>NUCLEOTIDE SEQUENCE</scope>
    <source>
        <strain evidence="2">CBS 314.62</strain>
    </source>
</reference>
<evidence type="ECO:0000256" key="1">
    <source>
        <dbReference type="SAM" id="Phobius"/>
    </source>
</evidence>
<sequence length="255" mass="27469">MDTLAALAPTPLTIVQVVTLCSLEQAAAVCAPKVWPLFQVRDIFTVIADVPDMFCLKESPNPHRMPGRATMVDIPDIPRGFLLTDQPFLQAGTMAFSDMPEYYPEYPLLGPSRSLRRIFRKSTFLQKLALSAVAFWTLVPALTVTLRLTLDAIIHITAGVSIASSASISPLRSAEDVAAAYWISAYYRRLMLGMVLFSGLNLLGSLAQSESSMLDGVAVWGPLALTASLCVVPVLIESIHSPGPRAGLVADVIGL</sequence>
<reference evidence="2" key="1">
    <citation type="journal article" date="2023" name="Mol. Phylogenet. Evol.">
        <title>Genome-scale phylogeny and comparative genomics of the fungal order Sordariales.</title>
        <authorList>
            <person name="Hensen N."/>
            <person name="Bonometti L."/>
            <person name="Westerberg I."/>
            <person name="Brannstrom I.O."/>
            <person name="Guillou S."/>
            <person name="Cros-Aarteil S."/>
            <person name="Calhoun S."/>
            <person name="Haridas S."/>
            <person name="Kuo A."/>
            <person name="Mondo S."/>
            <person name="Pangilinan J."/>
            <person name="Riley R."/>
            <person name="LaButti K."/>
            <person name="Andreopoulos B."/>
            <person name="Lipzen A."/>
            <person name="Chen C."/>
            <person name="Yan M."/>
            <person name="Daum C."/>
            <person name="Ng V."/>
            <person name="Clum A."/>
            <person name="Steindorff A."/>
            <person name="Ohm R.A."/>
            <person name="Martin F."/>
            <person name="Silar P."/>
            <person name="Natvig D.O."/>
            <person name="Lalanne C."/>
            <person name="Gautier V."/>
            <person name="Ament-Velasquez S.L."/>
            <person name="Kruys A."/>
            <person name="Hutchinson M.I."/>
            <person name="Powell A.J."/>
            <person name="Barry K."/>
            <person name="Miller A.N."/>
            <person name="Grigoriev I.V."/>
            <person name="Debuchy R."/>
            <person name="Gladieux P."/>
            <person name="Hiltunen Thoren M."/>
            <person name="Johannesson H."/>
        </authorList>
    </citation>
    <scope>NUCLEOTIDE SEQUENCE</scope>
    <source>
        <strain evidence="2">CBS 314.62</strain>
    </source>
</reference>
<dbReference type="AlphaFoldDB" id="A0AAE0XH21"/>
<feature type="transmembrane region" description="Helical" evidence="1">
    <location>
        <begin position="124"/>
        <end position="146"/>
    </location>
</feature>
<name>A0AAE0XH21_9PEZI</name>
<keyword evidence="1" id="KW-1133">Transmembrane helix</keyword>
<evidence type="ECO:0000313" key="3">
    <source>
        <dbReference type="Proteomes" id="UP001270362"/>
    </source>
</evidence>
<dbReference type="EMBL" id="JAULSO010000001">
    <property type="protein sequence ID" value="KAK3693343.1"/>
    <property type="molecule type" value="Genomic_DNA"/>
</dbReference>
<organism evidence="2 3">
    <name type="scientific">Podospora appendiculata</name>
    <dbReference type="NCBI Taxonomy" id="314037"/>
    <lineage>
        <taxon>Eukaryota</taxon>
        <taxon>Fungi</taxon>
        <taxon>Dikarya</taxon>
        <taxon>Ascomycota</taxon>
        <taxon>Pezizomycotina</taxon>
        <taxon>Sordariomycetes</taxon>
        <taxon>Sordariomycetidae</taxon>
        <taxon>Sordariales</taxon>
        <taxon>Podosporaceae</taxon>
        <taxon>Podospora</taxon>
    </lineage>
</organism>
<dbReference type="Proteomes" id="UP001270362">
    <property type="component" value="Unassembled WGS sequence"/>
</dbReference>
<comment type="caution">
    <text evidence="2">The sequence shown here is derived from an EMBL/GenBank/DDBJ whole genome shotgun (WGS) entry which is preliminary data.</text>
</comment>
<keyword evidence="1" id="KW-0472">Membrane</keyword>
<protein>
    <submittedName>
        <fullName evidence="2">Uncharacterized protein</fullName>
    </submittedName>
</protein>
<keyword evidence="1" id="KW-0812">Transmembrane</keyword>
<accession>A0AAE0XH21</accession>
<proteinExistence type="predicted"/>
<feature type="transmembrane region" description="Helical" evidence="1">
    <location>
        <begin position="219"/>
        <end position="236"/>
    </location>
</feature>
<gene>
    <name evidence="2" type="ORF">B0T22DRAFT_476191</name>
</gene>
<feature type="transmembrane region" description="Helical" evidence="1">
    <location>
        <begin position="190"/>
        <end position="207"/>
    </location>
</feature>
<keyword evidence="3" id="KW-1185">Reference proteome</keyword>